<protein>
    <submittedName>
        <fullName evidence="2">Uncharacterized protein</fullName>
    </submittedName>
</protein>
<evidence type="ECO:0000256" key="1">
    <source>
        <dbReference type="SAM" id="MobiDB-lite"/>
    </source>
</evidence>
<sequence length="52" mass="5702">MSFLQTGTQAEQQASAAVEGVRKTAAQVHRKPRERAREAKPEVGVAQARDRV</sequence>
<comment type="caution">
    <text evidence="2">The sequence shown here is derived from an EMBL/GenBank/DDBJ whole genome shotgun (WGS) entry which is preliminary data.</text>
</comment>
<dbReference type="AlphaFoldDB" id="A0A9D4CPV1"/>
<feature type="compositionally biased region" description="Polar residues" evidence="1">
    <location>
        <begin position="1"/>
        <end position="15"/>
    </location>
</feature>
<reference evidence="2" key="2">
    <citation type="submission" date="2020-11" db="EMBL/GenBank/DDBJ databases">
        <authorList>
            <person name="McCartney M.A."/>
            <person name="Auch B."/>
            <person name="Kono T."/>
            <person name="Mallez S."/>
            <person name="Becker A."/>
            <person name="Gohl D.M."/>
            <person name="Silverstein K.A.T."/>
            <person name="Koren S."/>
            <person name="Bechman K.B."/>
            <person name="Herman A."/>
            <person name="Abrahante J.E."/>
            <person name="Garbe J."/>
        </authorList>
    </citation>
    <scope>NUCLEOTIDE SEQUENCE</scope>
    <source>
        <strain evidence="2">Duluth1</strain>
        <tissue evidence="2">Whole animal</tissue>
    </source>
</reference>
<dbReference type="Proteomes" id="UP000828390">
    <property type="component" value="Unassembled WGS sequence"/>
</dbReference>
<reference evidence="2" key="1">
    <citation type="journal article" date="2019" name="bioRxiv">
        <title>The Genome of the Zebra Mussel, Dreissena polymorpha: A Resource for Invasive Species Research.</title>
        <authorList>
            <person name="McCartney M.A."/>
            <person name="Auch B."/>
            <person name="Kono T."/>
            <person name="Mallez S."/>
            <person name="Zhang Y."/>
            <person name="Obille A."/>
            <person name="Becker A."/>
            <person name="Abrahante J.E."/>
            <person name="Garbe J."/>
            <person name="Badalamenti J.P."/>
            <person name="Herman A."/>
            <person name="Mangelson H."/>
            <person name="Liachko I."/>
            <person name="Sullivan S."/>
            <person name="Sone E.D."/>
            <person name="Koren S."/>
            <person name="Silverstein K.A.T."/>
            <person name="Beckman K.B."/>
            <person name="Gohl D.M."/>
        </authorList>
    </citation>
    <scope>NUCLEOTIDE SEQUENCE</scope>
    <source>
        <strain evidence="2">Duluth1</strain>
        <tissue evidence="2">Whole animal</tissue>
    </source>
</reference>
<evidence type="ECO:0000313" key="2">
    <source>
        <dbReference type="EMBL" id="KAH3728987.1"/>
    </source>
</evidence>
<proteinExistence type="predicted"/>
<gene>
    <name evidence="2" type="ORF">DPMN_054950</name>
</gene>
<keyword evidence="3" id="KW-1185">Reference proteome</keyword>
<organism evidence="2 3">
    <name type="scientific">Dreissena polymorpha</name>
    <name type="common">Zebra mussel</name>
    <name type="synonym">Mytilus polymorpha</name>
    <dbReference type="NCBI Taxonomy" id="45954"/>
    <lineage>
        <taxon>Eukaryota</taxon>
        <taxon>Metazoa</taxon>
        <taxon>Spiralia</taxon>
        <taxon>Lophotrochozoa</taxon>
        <taxon>Mollusca</taxon>
        <taxon>Bivalvia</taxon>
        <taxon>Autobranchia</taxon>
        <taxon>Heteroconchia</taxon>
        <taxon>Euheterodonta</taxon>
        <taxon>Imparidentia</taxon>
        <taxon>Neoheterodontei</taxon>
        <taxon>Myida</taxon>
        <taxon>Dreissenoidea</taxon>
        <taxon>Dreissenidae</taxon>
        <taxon>Dreissena</taxon>
    </lineage>
</organism>
<evidence type="ECO:0000313" key="3">
    <source>
        <dbReference type="Proteomes" id="UP000828390"/>
    </source>
</evidence>
<accession>A0A9D4CPV1</accession>
<name>A0A9D4CPV1_DREPO</name>
<dbReference type="EMBL" id="JAIWYP010000012">
    <property type="protein sequence ID" value="KAH3728987.1"/>
    <property type="molecule type" value="Genomic_DNA"/>
</dbReference>
<feature type="region of interest" description="Disordered" evidence="1">
    <location>
        <begin position="1"/>
        <end position="52"/>
    </location>
</feature>